<dbReference type="Proteomes" id="UP000254631">
    <property type="component" value="Unassembled WGS sequence"/>
</dbReference>
<accession>A0A378K740</accession>
<dbReference type="AlphaFoldDB" id="A0A378K740"/>
<evidence type="ECO:0000313" key="2">
    <source>
        <dbReference type="Proteomes" id="UP000254631"/>
    </source>
</evidence>
<dbReference type="EMBL" id="UGOL01000001">
    <property type="protein sequence ID" value="STX79435.1"/>
    <property type="molecule type" value="Genomic_DNA"/>
</dbReference>
<organism evidence="1 2">
    <name type="scientific">Legionella pneumophila</name>
    <dbReference type="NCBI Taxonomy" id="446"/>
    <lineage>
        <taxon>Bacteria</taxon>
        <taxon>Pseudomonadati</taxon>
        <taxon>Pseudomonadota</taxon>
        <taxon>Gammaproteobacteria</taxon>
        <taxon>Legionellales</taxon>
        <taxon>Legionellaceae</taxon>
        <taxon>Legionella</taxon>
    </lineage>
</organism>
<reference evidence="1 2" key="1">
    <citation type="submission" date="2018-06" db="EMBL/GenBank/DDBJ databases">
        <authorList>
            <consortium name="Pathogen Informatics"/>
            <person name="Doyle S."/>
        </authorList>
    </citation>
    <scope>NUCLEOTIDE SEQUENCE [LARGE SCALE GENOMIC DNA]</scope>
    <source>
        <strain evidence="1 2">NCTC12000</strain>
    </source>
</reference>
<evidence type="ECO:0000313" key="1">
    <source>
        <dbReference type="EMBL" id="STX79435.1"/>
    </source>
</evidence>
<sequence>MLPVTLFHNLCTILFLRGVNWETKMGLHEEFEDQSFSDYNYDEEIDDHIDDLNQKKKIRRMLEDRLERKRLKEEFKDDFDELSGEFDWDELDK</sequence>
<protein>
    <submittedName>
        <fullName evidence="1">Uncharacterized protein</fullName>
    </submittedName>
</protein>
<proteinExistence type="predicted"/>
<name>A0A378K740_LEGPN</name>
<gene>
    <name evidence="1" type="ORF">NCTC12000_01426</name>
</gene>